<sequence>MQHSHPLWPPEEFQQVLIGPNPFLLQVVMFYSVPGN</sequence>
<evidence type="ECO:0000313" key="1">
    <source>
        <dbReference type="EMBL" id="ETI35703.1"/>
    </source>
</evidence>
<protein>
    <submittedName>
        <fullName evidence="1">Uncharacterized protein</fullName>
    </submittedName>
</protein>
<accession>V9EAX7</accession>
<dbReference type="HOGENOM" id="CLU_3360866_0_0_1"/>
<reference evidence="1 2" key="1">
    <citation type="submission" date="2013-11" db="EMBL/GenBank/DDBJ databases">
        <title>The Genome Sequence of Phytophthora parasitica P1569.</title>
        <authorList>
            <consortium name="The Broad Institute Genomics Platform"/>
            <person name="Russ C."/>
            <person name="Tyler B."/>
            <person name="Panabieres F."/>
            <person name="Shan W."/>
            <person name="Tripathy S."/>
            <person name="Grunwald N."/>
            <person name="Machado M."/>
            <person name="Johnson C.S."/>
            <person name="Arredondo F."/>
            <person name="Hong C."/>
            <person name="Coffey M."/>
            <person name="Young S.K."/>
            <person name="Zeng Q."/>
            <person name="Gargeya S."/>
            <person name="Fitzgerald M."/>
            <person name="Abouelleil A."/>
            <person name="Alvarado L."/>
            <person name="Chapman S.B."/>
            <person name="Gainer-Dewar J."/>
            <person name="Goldberg J."/>
            <person name="Griggs A."/>
            <person name="Gujja S."/>
            <person name="Hansen M."/>
            <person name="Howarth C."/>
            <person name="Imamovic A."/>
            <person name="Ireland A."/>
            <person name="Larimer J."/>
            <person name="McCowan C."/>
            <person name="Murphy C."/>
            <person name="Pearson M."/>
            <person name="Poon T.W."/>
            <person name="Priest M."/>
            <person name="Roberts A."/>
            <person name="Saif S."/>
            <person name="Shea T."/>
            <person name="Sykes S."/>
            <person name="Wortman J."/>
            <person name="Nusbaum C."/>
            <person name="Birren B."/>
        </authorList>
    </citation>
    <scope>NUCLEOTIDE SEQUENCE [LARGE SCALE GENOMIC DNA]</scope>
    <source>
        <strain evidence="1 2">P1569</strain>
    </source>
</reference>
<comment type="caution">
    <text evidence="1">The sequence shown here is derived from an EMBL/GenBank/DDBJ whole genome shotgun (WGS) entry which is preliminary data.</text>
</comment>
<dbReference type="EMBL" id="ANIZ01003099">
    <property type="protein sequence ID" value="ETI35703.1"/>
    <property type="molecule type" value="Genomic_DNA"/>
</dbReference>
<dbReference type="Proteomes" id="UP000018721">
    <property type="component" value="Unassembled WGS sequence"/>
</dbReference>
<gene>
    <name evidence="1" type="ORF">F443_18018</name>
</gene>
<name>V9EAX7_PHYNI</name>
<dbReference type="AlphaFoldDB" id="V9EAX7"/>
<evidence type="ECO:0000313" key="2">
    <source>
        <dbReference type="Proteomes" id="UP000018721"/>
    </source>
</evidence>
<keyword evidence="2" id="KW-1185">Reference proteome</keyword>
<proteinExistence type="predicted"/>
<organism evidence="1 2">
    <name type="scientific">Phytophthora nicotianae P1569</name>
    <dbReference type="NCBI Taxonomy" id="1317065"/>
    <lineage>
        <taxon>Eukaryota</taxon>
        <taxon>Sar</taxon>
        <taxon>Stramenopiles</taxon>
        <taxon>Oomycota</taxon>
        <taxon>Peronosporomycetes</taxon>
        <taxon>Peronosporales</taxon>
        <taxon>Peronosporaceae</taxon>
        <taxon>Phytophthora</taxon>
    </lineage>
</organism>